<evidence type="ECO:0000313" key="2">
    <source>
        <dbReference type="EMBL" id="MBN7824781.1"/>
    </source>
</evidence>
<evidence type="ECO:0000256" key="1">
    <source>
        <dbReference type="SAM" id="MobiDB-lite"/>
    </source>
</evidence>
<reference evidence="2" key="1">
    <citation type="submission" date="2021-03" db="EMBL/GenBank/DDBJ databases">
        <title>novel species isolated from a fishpond in China.</title>
        <authorList>
            <person name="Lu H."/>
            <person name="Cai Z."/>
        </authorList>
    </citation>
    <scope>NUCLEOTIDE SEQUENCE</scope>
    <source>
        <strain evidence="2">JCM 30855</strain>
    </source>
</reference>
<accession>A0A939DN02</accession>
<feature type="region of interest" description="Disordered" evidence="1">
    <location>
        <begin position="1"/>
        <end position="28"/>
    </location>
</feature>
<dbReference type="AlphaFoldDB" id="A0A939DN02"/>
<protein>
    <submittedName>
        <fullName evidence="2">DUF1799 domain-containing protein</fullName>
    </submittedName>
</protein>
<dbReference type="EMBL" id="JAFKCV010000003">
    <property type="protein sequence ID" value="MBN7824781.1"/>
    <property type="molecule type" value="Genomic_DNA"/>
</dbReference>
<gene>
    <name evidence="2" type="ORF">J0A66_06025</name>
</gene>
<keyword evidence="3" id="KW-1185">Reference proteome</keyword>
<comment type="caution">
    <text evidence="2">The sequence shown here is derived from an EMBL/GenBank/DDBJ whole genome shotgun (WGS) entry which is preliminary data.</text>
</comment>
<name>A0A939DN02_9ALTE</name>
<proteinExistence type="predicted"/>
<sequence>MRQRPARRRNKKLLEAGQRWNAPPQQDSELETDWEYFGGDASQLQPEETDFLVHPSNWLAFRAFCAAETQWMLNSKDQRYALDYHRAEVCWSKLGLVVAGKDFEKVQALEKVCREAV</sequence>
<organism evidence="2 3">
    <name type="scientific">Bowmanella dokdonensis</name>
    <dbReference type="NCBI Taxonomy" id="751969"/>
    <lineage>
        <taxon>Bacteria</taxon>
        <taxon>Pseudomonadati</taxon>
        <taxon>Pseudomonadota</taxon>
        <taxon>Gammaproteobacteria</taxon>
        <taxon>Alteromonadales</taxon>
        <taxon>Alteromonadaceae</taxon>
        <taxon>Bowmanella</taxon>
    </lineage>
</organism>
<dbReference type="RefSeq" id="WP_206572904.1">
    <property type="nucleotide sequence ID" value="NZ_JAFKCV010000003.1"/>
</dbReference>
<feature type="compositionally biased region" description="Basic residues" evidence="1">
    <location>
        <begin position="1"/>
        <end position="11"/>
    </location>
</feature>
<dbReference type="Proteomes" id="UP000664654">
    <property type="component" value="Unassembled WGS sequence"/>
</dbReference>
<evidence type="ECO:0000313" key="3">
    <source>
        <dbReference type="Proteomes" id="UP000664654"/>
    </source>
</evidence>